<accession>A0AAU9JPB1</accession>
<feature type="region of interest" description="Disordered" evidence="1">
    <location>
        <begin position="193"/>
        <end position="224"/>
    </location>
</feature>
<dbReference type="Proteomes" id="UP001162131">
    <property type="component" value="Unassembled WGS sequence"/>
</dbReference>
<gene>
    <name evidence="2" type="ORF">BSTOLATCC_MIC42096</name>
</gene>
<reference evidence="2" key="1">
    <citation type="submission" date="2021-09" db="EMBL/GenBank/DDBJ databases">
        <authorList>
            <consortium name="AG Swart"/>
            <person name="Singh M."/>
            <person name="Singh A."/>
            <person name="Seah K."/>
            <person name="Emmerich C."/>
        </authorList>
    </citation>
    <scope>NUCLEOTIDE SEQUENCE</scope>
    <source>
        <strain evidence="2">ATCC30299</strain>
    </source>
</reference>
<sequence>MEERNYRIRDGILFRVPVESNSRISPELSKRSRPKPYRKSTEIPEDYDKESKIPIISKTKPNQRHVFTKIKEPKLSPHPPLNIENHIARKYSLTPTQEGRAKFTSLMQPRQYKEVPQKSPNNLSDLNNVAQELKQLFEGLPLFKNDQKLSKSVIQSKIPDVYRTKRKKTRRENISFDSKYLDANRASKIALYGGRSKSRTTERKDTPENAKIQPQEPPKEASNLHSLQQYFLEFHQRSKFLLSQLEQKVLGKKSVYQP</sequence>
<dbReference type="EMBL" id="CAJZBQ010000041">
    <property type="protein sequence ID" value="CAG9326834.1"/>
    <property type="molecule type" value="Genomic_DNA"/>
</dbReference>
<protein>
    <submittedName>
        <fullName evidence="2">Uncharacterized protein</fullName>
    </submittedName>
</protein>
<name>A0AAU9JPB1_9CILI</name>
<feature type="region of interest" description="Disordered" evidence="1">
    <location>
        <begin position="19"/>
        <end position="81"/>
    </location>
</feature>
<proteinExistence type="predicted"/>
<organism evidence="2 3">
    <name type="scientific">Blepharisma stoltei</name>
    <dbReference type="NCBI Taxonomy" id="1481888"/>
    <lineage>
        <taxon>Eukaryota</taxon>
        <taxon>Sar</taxon>
        <taxon>Alveolata</taxon>
        <taxon>Ciliophora</taxon>
        <taxon>Postciliodesmatophora</taxon>
        <taxon>Heterotrichea</taxon>
        <taxon>Heterotrichida</taxon>
        <taxon>Blepharismidae</taxon>
        <taxon>Blepharisma</taxon>
    </lineage>
</organism>
<dbReference type="AlphaFoldDB" id="A0AAU9JPB1"/>
<feature type="compositionally biased region" description="Basic and acidic residues" evidence="1">
    <location>
        <begin position="199"/>
        <end position="208"/>
    </location>
</feature>
<evidence type="ECO:0000313" key="2">
    <source>
        <dbReference type="EMBL" id="CAG9326834.1"/>
    </source>
</evidence>
<evidence type="ECO:0000313" key="3">
    <source>
        <dbReference type="Proteomes" id="UP001162131"/>
    </source>
</evidence>
<evidence type="ECO:0000256" key="1">
    <source>
        <dbReference type="SAM" id="MobiDB-lite"/>
    </source>
</evidence>
<keyword evidence="3" id="KW-1185">Reference proteome</keyword>
<comment type="caution">
    <text evidence="2">The sequence shown here is derived from an EMBL/GenBank/DDBJ whole genome shotgun (WGS) entry which is preliminary data.</text>
</comment>